<name>A0AAF0RDS2_SOLVR</name>
<reference evidence="1" key="1">
    <citation type="submission" date="2023-08" db="EMBL/GenBank/DDBJ databases">
        <title>A de novo genome assembly of Solanum verrucosum Schlechtendal, a Mexican diploid species geographically isolated from the other diploid A-genome species in potato relatives.</title>
        <authorList>
            <person name="Hosaka K."/>
        </authorList>
    </citation>
    <scope>NUCLEOTIDE SEQUENCE</scope>
    <source>
        <tissue evidence="1">Young leaves</tissue>
    </source>
</reference>
<keyword evidence="2" id="KW-1185">Reference proteome</keyword>
<evidence type="ECO:0000313" key="2">
    <source>
        <dbReference type="Proteomes" id="UP001234989"/>
    </source>
</evidence>
<proteinExistence type="predicted"/>
<dbReference type="EMBL" id="CP133618">
    <property type="protein sequence ID" value="WMV36829.1"/>
    <property type="molecule type" value="Genomic_DNA"/>
</dbReference>
<gene>
    <name evidence="1" type="ORF">MTR67_030214</name>
</gene>
<dbReference type="AlphaFoldDB" id="A0AAF0RDS2"/>
<dbReference type="Proteomes" id="UP001234989">
    <property type="component" value="Chromosome 7"/>
</dbReference>
<sequence length="131" mass="14788">MNRRGMQSNTKAVAASIPNVMSKQNQGTFYIIYIVQFCFNNKVRHFVPSLELVVIPLQSDSGKVSVPEMRLASKCFLLRVEGLLETTSLPQRGRDFVLMSFSSILFEFQPMTKILRLYASFAAIATFAADR</sequence>
<evidence type="ECO:0000313" key="1">
    <source>
        <dbReference type="EMBL" id="WMV36829.1"/>
    </source>
</evidence>
<protein>
    <submittedName>
        <fullName evidence="1">Uncharacterized protein</fullName>
    </submittedName>
</protein>
<organism evidence="1 2">
    <name type="scientific">Solanum verrucosum</name>
    <dbReference type="NCBI Taxonomy" id="315347"/>
    <lineage>
        <taxon>Eukaryota</taxon>
        <taxon>Viridiplantae</taxon>
        <taxon>Streptophyta</taxon>
        <taxon>Embryophyta</taxon>
        <taxon>Tracheophyta</taxon>
        <taxon>Spermatophyta</taxon>
        <taxon>Magnoliopsida</taxon>
        <taxon>eudicotyledons</taxon>
        <taxon>Gunneridae</taxon>
        <taxon>Pentapetalae</taxon>
        <taxon>asterids</taxon>
        <taxon>lamiids</taxon>
        <taxon>Solanales</taxon>
        <taxon>Solanaceae</taxon>
        <taxon>Solanoideae</taxon>
        <taxon>Solaneae</taxon>
        <taxon>Solanum</taxon>
    </lineage>
</organism>
<accession>A0AAF0RDS2</accession>